<dbReference type="AlphaFoldDB" id="A0A4P2PVM1"/>
<dbReference type="InterPro" id="IPR000432">
    <property type="entry name" value="DNA_mismatch_repair_MutS_C"/>
</dbReference>
<evidence type="ECO:0000256" key="1">
    <source>
        <dbReference type="ARBA" id="ARBA00022741"/>
    </source>
</evidence>
<dbReference type="Pfam" id="PF00488">
    <property type="entry name" value="MutS_V"/>
    <property type="match status" value="1"/>
</dbReference>
<dbReference type="SMART" id="SM00534">
    <property type="entry name" value="MUTSac"/>
    <property type="match status" value="1"/>
</dbReference>
<dbReference type="InterPro" id="IPR045076">
    <property type="entry name" value="MutS"/>
</dbReference>
<dbReference type="GO" id="GO:0140664">
    <property type="term" value="F:ATP-dependent DNA damage sensor activity"/>
    <property type="evidence" value="ECO:0007669"/>
    <property type="project" value="InterPro"/>
</dbReference>
<evidence type="ECO:0000256" key="3">
    <source>
        <dbReference type="ARBA" id="ARBA00023125"/>
    </source>
</evidence>
<dbReference type="PANTHER" id="PTHR11361:SF99">
    <property type="entry name" value="DNA MISMATCH REPAIR PROTEIN"/>
    <property type="match status" value="1"/>
</dbReference>
<keyword evidence="1" id="KW-0547">Nucleotide-binding</keyword>
<dbReference type="CDD" id="cd03283">
    <property type="entry name" value="ABC_MutS-like"/>
    <property type="match status" value="1"/>
</dbReference>
<evidence type="ECO:0000259" key="5">
    <source>
        <dbReference type="SMART" id="SM00534"/>
    </source>
</evidence>
<organism evidence="6 7">
    <name type="scientific">Sorangium cellulosum</name>
    <name type="common">Polyangium cellulosum</name>
    <dbReference type="NCBI Taxonomy" id="56"/>
    <lineage>
        <taxon>Bacteria</taxon>
        <taxon>Pseudomonadati</taxon>
        <taxon>Myxococcota</taxon>
        <taxon>Polyangia</taxon>
        <taxon>Polyangiales</taxon>
        <taxon>Polyangiaceae</taxon>
        <taxon>Sorangium</taxon>
    </lineage>
</organism>
<dbReference type="PANTHER" id="PTHR11361">
    <property type="entry name" value="DNA MISMATCH REPAIR PROTEIN MUTS FAMILY MEMBER"/>
    <property type="match status" value="1"/>
</dbReference>
<dbReference type="GO" id="GO:0005829">
    <property type="term" value="C:cytosol"/>
    <property type="evidence" value="ECO:0007669"/>
    <property type="project" value="TreeGrafter"/>
</dbReference>
<keyword evidence="4" id="KW-0472">Membrane</keyword>
<keyword evidence="2" id="KW-0067">ATP-binding</keyword>
<keyword evidence="4" id="KW-0812">Transmembrane</keyword>
<dbReference type="Proteomes" id="UP000295781">
    <property type="component" value="Chromosome"/>
</dbReference>
<keyword evidence="4" id="KW-1133">Transmembrane helix</keyword>
<sequence length="642" mass="68032">MEPPPTSVAQRVLSAYDERLAVLRAEASALDRRSRTFSLLRGLSFVAALVSGGYALFGQAPRPVAYGAAAVTAAFLGLLVAHARLVTRMTEVEQRIGLYARGKRRVAGDFADFPERGDRFAAPDHDYAGDLDVFGQASLFQLLSVAQTGEGEATLAAWLTEPAGAPAVAARQEAVRELAGLGAFREELAVVGMQAGARGREAGPLIAWAEAPPALLGAEARAGFGLPVRALVTAAKALVPLTLAGLAAAQLLPAEQLGPLRHAWLLPLAAQFLVLVALRPATEPILAAASSREAPFARYRPILACIEQQAFSSALLRELKAELAGPSGALASREMTALETRVGYADLRHSGLIHLVADIFLLWDVWCALALERWKLRAGRHVKAWMRSLGQVEALASLATFAHENPDHAYPDVQDGEPRFVATGLGHPLLPRGRRVTNDVALVGAGAALLVTGSNMSGKSTLLRAIGVNAALALAGAPVCASSLALSPVRVRTSMRIKDSLEHGVSHFYAELTRLKRVVDGVNQGEPVLFLLDEILHGTNARERQIGARAVVRHLVARGAIGAVSSHDMGLSVLEQETAGRVRNVHFEELVVDGKMSFDYTLKPGVVTSANALRLMKIVGIDVDFSDGERAAAPAAATTARE</sequence>
<evidence type="ECO:0000313" key="7">
    <source>
        <dbReference type="Proteomes" id="UP000295781"/>
    </source>
</evidence>
<dbReference type="GO" id="GO:0006298">
    <property type="term" value="P:mismatch repair"/>
    <property type="evidence" value="ECO:0007669"/>
    <property type="project" value="InterPro"/>
</dbReference>
<dbReference type="Gene3D" id="3.40.50.300">
    <property type="entry name" value="P-loop containing nucleotide triphosphate hydrolases"/>
    <property type="match status" value="1"/>
</dbReference>
<evidence type="ECO:0000313" key="6">
    <source>
        <dbReference type="EMBL" id="AUX20845.1"/>
    </source>
</evidence>
<keyword evidence="3" id="KW-0238">DNA-binding</keyword>
<evidence type="ECO:0000256" key="2">
    <source>
        <dbReference type="ARBA" id="ARBA00022840"/>
    </source>
</evidence>
<proteinExistence type="predicted"/>
<feature type="transmembrane region" description="Helical" evidence="4">
    <location>
        <begin position="39"/>
        <end position="57"/>
    </location>
</feature>
<dbReference type="EMBL" id="CP012670">
    <property type="protein sequence ID" value="AUX20845.1"/>
    <property type="molecule type" value="Genomic_DNA"/>
</dbReference>
<feature type="transmembrane region" description="Helical" evidence="4">
    <location>
        <begin position="462"/>
        <end position="486"/>
    </location>
</feature>
<protein>
    <submittedName>
        <fullName evidence="6">DNA mismatch repair protein MutS</fullName>
    </submittedName>
</protein>
<name>A0A4P2PVM1_SORCE</name>
<reference evidence="6 7" key="1">
    <citation type="submission" date="2015-09" db="EMBL/GenBank/DDBJ databases">
        <title>Sorangium comparison.</title>
        <authorList>
            <person name="Zaburannyi N."/>
            <person name="Bunk B."/>
            <person name="Overmann J."/>
            <person name="Mueller R."/>
        </authorList>
    </citation>
    <scope>NUCLEOTIDE SEQUENCE [LARGE SCALE GENOMIC DNA]</scope>
    <source>
        <strain evidence="6 7">So ceGT47</strain>
    </source>
</reference>
<dbReference type="GO" id="GO:0030983">
    <property type="term" value="F:mismatched DNA binding"/>
    <property type="evidence" value="ECO:0007669"/>
    <property type="project" value="InterPro"/>
</dbReference>
<dbReference type="SUPFAM" id="SSF52540">
    <property type="entry name" value="P-loop containing nucleoside triphosphate hydrolases"/>
    <property type="match status" value="1"/>
</dbReference>
<evidence type="ECO:0000256" key="4">
    <source>
        <dbReference type="SAM" id="Phobius"/>
    </source>
</evidence>
<feature type="domain" description="DNA mismatch repair proteins mutS family" evidence="5">
    <location>
        <begin position="446"/>
        <end position="633"/>
    </location>
</feature>
<gene>
    <name evidence="6" type="primary">mutS</name>
    <name evidence="6" type="ORF">SOCEGT47_013210</name>
</gene>
<dbReference type="GO" id="GO:0005524">
    <property type="term" value="F:ATP binding"/>
    <property type="evidence" value="ECO:0007669"/>
    <property type="project" value="UniProtKB-KW"/>
</dbReference>
<dbReference type="InterPro" id="IPR027417">
    <property type="entry name" value="P-loop_NTPase"/>
</dbReference>
<accession>A0A4P2PVM1</accession>
<feature type="transmembrane region" description="Helical" evidence="4">
    <location>
        <begin position="63"/>
        <end position="81"/>
    </location>
</feature>
<dbReference type="RefSeq" id="WP_242515938.1">
    <property type="nucleotide sequence ID" value="NZ_CP012670.1"/>
</dbReference>